<organism evidence="1 2">
    <name type="scientific">Venturia inaequalis</name>
    <name type="common">Apple scab fungus</name>
    <dbReference type="NCBI Taxonomy" id="5025"/>
    <lineage>
        <taxon>Eukaryota</taxon>
        <taxon>Fungi</taxon>
        <taxon>Dikarya</taxon>
        <taxon>Ascomycota</taxon>
        <taxon>Pezizomycotina</taxon>
        <taxon>Dothideomycetes</taxon>
        <taxon>Pleosporomycetidae</taxon>
        <taxon>Venturiales</taxon>
        <taxon>Venturiaceae</taxon>
        <taxon>Venturia</taxon>
    </lineage>
</organism>
<accession>A0A8H3UVT4</accession>
<evidence type="ECO:0000313" key="1">
    <source>
        <dbReference type="EMBL" id="KAE9978137.1"/>
    </source>
</evidence>
<comment type="caution">
    <text evidence="1">The sequence shown here is derived from an EMBL/GenBank/DDBJ whole genome shotgun (WGS) entry which is preliminary data.</text>
</comment>
<reference evidence="1 2" key="1">
    <citation type="submission" date="2018-12" db="EMBL/GenBank/DDBJ databases">
        <title>Venturia inaequalis Genome Resource.</title>
        <authorList>
            <person name="Lichtner F.J."/>
        </authorList>
    </citation>
    <scope>NUCLEOTIDE SEQUENCE [LARGE SCALE GENOMIC DNA]</scope>
    <source>
        <strain evidence="1 2">120213</strain>
    </source>
</reference>
<dbReference type="AlphaFoldDB" id="A0A8H3UVT4"/>
<sequence length="127" mass="13832">MAVAGILGELRHALLRAQVKVQWATQEEDANSSISCIIATIVRNLDPIITPASWTLLSPANLSGTIYHFSPCTTRSHVQPNGFSGLADYVARSSLLATQLEPRQPNDVHDFRHTACLIGDPRTLASR</sequence>
<gene>
    <name evidence="1" type="ORF">EG328_001674</name>
</gene>
<evidence type="ECO:0000313" key="2">
    <source>
        <dbReference type="Proteomes" id="UP000447873"/>
    </source>
</evidence>
<dbReference type="Proteomes" id="UP000447873">
    <property type="component" value="Unassembled WGS sequence"/>
</dbReference>
<name>A0A8H3UVT4_VENIN</name>
<protein>
    <submittedName>
        <fullName evidence="1">Uncharacterized protein</fullName>
    </submittedName>
</protein>
<proteinExistence type="predicted"/>
<dbReference type="EMBL" id="WNWS01000141">
    <property type="protein sequence ID" value="KAE9978137.1"/>
    <property type="molecule type" value="Genomic_DNA"/>
</dbReference>